<feature type="transmembrane region" description="Helical" evidence="6">
    <location>
        <begin position="121"/>
        <end position="141"/>
    </location>
</feature>
<dbReference type="PANTHER" id="PTHR42893">
    <property type="entry name" value="PROTEIN DETOXIFICATION 44, CHLOROPLASTIC-RELATED"/>
    <property type="match status" value="1"/>
</dbReference>
<dbReference type="InterPro" id="IPR002528">
    <property type="entry name" value="MATE_fam"/>
</dbReference>
<evidence type="ECO:0000256" key="2">
    <source>
        <dbReference type="ARBA" id="ARBA00010199"/>
    </source>
</evidence>
<organism evidence="8 9">
    <name type="scientific">Apatococcus fuscideae</name>
    <dbReference type="NCBI Taxonomy" id="2026836"/>
    <lineage>
        <taxon>Eukaryota</taxon>
        <taxon>Viridiplantae</taxon>
        <taxon>Chlorophyta</taxon>
        <taxon>core chlorophytes</taxon>
        <taxon>Trebouxiophyceae</taxon>
        <taxon>Chlorellales</taxon>
        <taxon>Chlorellaceae</taxon>
        <taxon>Apatococcus</taxon>
    </lineage>
</organism>
<evidence type="ECO:0000256" key="5">
    <source>
        <dbReference type="ARBA" id="ARBA00023136"/>
    </source>
</evidence>
<keyword evidence="3 6" id="KW-0812">Transmembrane</keyword>
<dbReference type="InterPro" id="IPR036078">
    <property type="entry name" value="Spo11/TopoVI_A_sf"/>
</dbReference>
<dbReference type="Proteomes" id="UP001485043">
    <property type="component" value="Unassembled WGS sequence"/>
</dbReference>
<evidence type="ECO:0000256" key="1">
    <source>
        <dbReference type="ARBA" id="ARBA00004141"/>
    </source>
</evidence>
<dbReference type="AlphaFoldDB" id="A0AAW1S8S8"/>
<dbReference type="GO" id="GO:0042910">
    <property type="term" value="F:xenobiotic transmembrane transporter activity"/>
    <property type="evidence" value="ECO:0007669"/>
    <property type="project" value="InterPro"/>
</dbReference>
<dbReference type="Gene3D" id="3.40.1360.10">
    <property type="match status" value="1"/>
</dbReference>
<feature type="transmembrane region" description="Helical" evidence="6">
    <location>
        <begin position="153"/>
        <end position="174"/>
    </location>
</feature>
<evidence type="ECO:0000313" key="9">
    <source>
        <dbReference type="Proteomes" id="UP001485043"/>
    </source>
</evidence>
<comment type="similarity">
    <text evidence="2 6">Belongs to the multi antimicrobial extrusion (MATE) (TC 2.A.66.1) family.</text>
</comment>
<gene>
    <name evidence="8" type="ORF">WJX84_002435</name>
</gene>
<evidence type="ECO:0000256" key="4">
    <source>
        <dbReference type="ARBA" id="ARBA00022989"/>
    </source>
</evidence>
<dbReference type="InterPro" id="IPR044644">
    <property type="entry name" value="DinF-like"/>
</dbReference>
<dbReference type="SUPFAM" id="SSF56726">
    <property type="entry name" value="DNA topoisomerase IV, alpha subunit"/>
    <property type="match status" value="1"/>
</dbReference>
<dbReference type="GO" id="GO:0015297">
    <property type="term" value="F:antiporter activity"/>
    <property type="evidence" value="ECO:0007669"/>
    <property type="project" value="InterPro"/>
</dbReference>
<name>A0AAW1S8S8_9CHLO</name>
<accession>A0AAW1S8S8</accession>
<evidence type="ECO:0000256" key="3">
    <source>
        <dbReference type="ARBA" id="ARBA00022692"/>
    </source>
</evidence>
<dbReference type="GO" id="GO:0003677">
    <property type="term" value="F:DNA binding"/>
    <property type="evidence" value="ECO:0007669"/>
    <property type="project" value="InterPro"/>
</dbReference>
<proteinExistence type="inferred from homology"/>
<comment type="caution">
    <text evidence="6">Lacks conserved residue(s) required for the propagation of feature annotation.</text>
</comment>
<reference evidence="8 9" key="1">
    <citation type="journal article" date="2024" name="Nat. Commun.">
        <title>Phylogenomics reveals the evolutionary origins of lichenization in chlorophyte algae.</title>
        <authorList>
            <person name="Puginier C."/>
            <person name="Libourel C."/>
            <person name="Otte J."/>
            <person name="Skaloud P."/>
            <person name="Haon M."/>
            <person name="Grisel S."/>
            <person name="Petersen M."/>
            <person name="Berrin J.G."/>
            <person name="Delaux P.M."/>
            <person name="Dal Grande F."/>
            <person name="Keller J."/>
        </authorList>
    </citation>
    <scope>NUCLEOTIDE SEQUENCE [LARGE SCALE GENOMIC DNA]</scope>
    <source>
        <strain evidence="8 9">SAG 2523</strain>
    </source>
</reference>
<dbReference type="Pfam" id="PF01554">
    <property type="entry name" value="MatE"/>
    <property type="match status" value="1"/>
</dbReference>
<dbReference type="EMBL" id="JALJOV010001748">
    <property type="protein sequence ID" value="KAK9841931.1"/>
    <property type="molecule type" value="Genomic_DNA"/>
</dbReference>
<comment type="caution">
    <text evidence="8">The sequence shown here is derived from an EMBL/GenBank/DDBJ whole genome shotgun (WGS) entry which is preliminary data.</text>
</comment>
<feature type="domain" description="Topoisomerase 6 subunit A/Spo11 TOPRIM" evidence="7">
    <location>
        <begin position="457"/>
        <end position="610"/>
    </location>
</feature>
<sequence length="633" mass="67742">MELLQTLATLASDPLASLVDTAFLGHYGSIQLAASGVALSVHGVFTKLLNMPLLSVTTSTVATAMGEKGGVDGEAASVAASASLLLGLTAGIIQAAVLMVAGGSCLGFWGAPAGSSIHGDALAFLRIRAIGCPTTLLLLVSQGVFRGLGDTRTPLYATLACNLLNIILNPLLIFGCKMGVVGSALGTLIAQTIGAAVLVVALQRKVRLKLAGDAALDSLKKFVAPTGWLTLRTMSISGAFAFATSVAARTDSIHTATHQVCLQIWLAASLLADALAVAAQSLIARYLSSNNQQAAQDVTKRSFGFPGFDSYSHQGFRETHSQGFTDQSFFEPAPLLEQPGQSYAENLELPLEHLEDCPLARIERYIANWMAEESLSQATSDHPSQSSSSLIAQASSSQAVRNARVYQIMLVAHELVLEGRKATQRDIWYRLQHTTMFGSRDCSALSSFSFQTTACCIVIVEKDAIFQRLAEDHFFDMVPSILLTAKGMPDMATRAAAHAICSAFPHLPVVSIVDWNPSGATIAGVYKWGCNHNHLHGARFALPHLQWFGLRSSMLEYAPEDSFLPMSSRDLALVRNLRLGQMQHEPSWLDELDMMESSGVKAEIEALYSVTGLQGFSVMLADCLLSFLAYDAL</sequence>
<feature type="transmembrane region" description="Helical" evidence="6">
    <location>
        <begin position="84"/>
        <end position="109"/>
    </location>
</feature>
<keyword evidence="5 6" id="KW-0472">Membrane</keyword>
<dbReference type="PANTHER" id="PTHR42893:SF46">
    <property type="entry name" value="PROTEIN DETOXIFICATION 44, CHLOROPLASTIC"/>
    <property type="match status" value="1"/>
</dbReference>
<protein>
    <recommendedName>
        <fullName evidence="6">Protein DETOXIFICATION</fullName>
    </recommendedName>
    <alternativeName>
        <fullName evidence="6">Multidrug and toxic compound extrusion protein</fullName>
    </alternativeName>
</protein>
<dbReference type="GO" id="GO:0016020">
    <property type="term" value="C:membrane"/>
    <property type="evidence" value="ECO:0007669"/>
    <property type="project" value="UniProtKB-SubCell"/>
</dbReference>
<evidence type="ECO:0000313" key="8">
    <source>
        <dbReference type="EMBL" id="KAK9841931.1"/>
    </source>
</evidence>
<keyword evidence="4 6" id="KW-1133">Transmembrane helix</keyword>
<dbReference type="InterPro" id="IPR034136">
    <property type="entry name" value="TOPRIM_Topo6A/Spo11"/>
</dbReference>
<dbReference type="CDD" id="cd00223">
    <property type="entry name" value="TOPRIM_TopoIIB_SPO"/>
    <property type="match status" value="1"/>
</dbReference>
<keyword evidence="9" id="KW-1185">Reference proteome</keyword>
<dbReference type="Pfam" id="PF21180">
    <property type="entry name" value="TOP6A-Spo11_Toprim"/>
    <property type="match status" value="1"/>
</dbReference>
<evidence type="ECO:0000256" key="6">
    <source>
        <dbReference type="RuleBase" id="RU004914"/>
    </source>
</evidence>
<feature type="transmembrane region" description="Helical" evidence="6">
    <location>
        <begin position="180"/>
        <end position="202"/>
    </location>
</feature>
<dbReference type="NCBIfam" id="TIGR00797">
    <property type="entry name" value="matE"/>
    <property type="match status" value="1"/>
</dbReference>
<evidence type="ECO:0000259" key="7">
    <source>
        <dbReference type="Pfam" id="PF21180"/>
    </source>
</evidence>
<dbReference type="GO" id="GO:0005694">
    <property type="term" value="C:chromosome"/>
    <property type="evidence" value="ECO:0007669"/>
    <property type="project" value="InterPro"/>
</dbReference>
<comment type="subcellular location">
    <subcellularLocation>
        <location evidence="1">Membrane</location>
        <topology evidence="1">Multi-pass membrane protein</topology>
    </subcellularLocation>
</comment>